<feature type="transmembrane region" description="Helical" evidence="8">
    <location>
        <begin position="310"/>
        <end position="330"/>
    </location>
</feature>
<name>A0ABY6HZ32_9ARCH</name>
<feature type="transmembrane region" description="Helical" evidence="8">
    <location>
        <begin position="177"/>
        <end position="197"/>
    </location>
</feature>
<evidence type="ECO:0000256" key="8">
    <source>
        <dbReference type="SAM" id="Phobius"/>
    </source>
</evidence>
<dbReference type="PANTHER" id="PTHR43394">
    <property type="entry name" value="ATP-DEPENDENT PERMEASE MDL1, MITOCHONDRIAL"/>
    <property type="match status" value="1"/>
</dbReference>
<dbReference type="SMART" id="SM00382">
    <property type="entry name" value="AAA"/>
    <property type="match status" value="1"/>
</dbReference>
<dbReference type="SUPFAM" id="SSF52540">
    <property type="entry name" value="P-loop containing nucleoside triphosphate hydrolases"/>
    <property type="match status" value="1"/>
</dbReference>
<dbReference type="InterPro" id="IPR011527">
    <property type="entry name" value="ABC1_TM_dom"/>
</dbReference>
<evidence type="ECO:0000256" key="2">
    <source>
        <dbReference type="ARBA" id="ARBA00022692"/>
    </source>
</evidence>
<gene>
    <name evidence="10" type="ORF">NEF87_004948</name>
</gene>
<dbReference type="InterPro" id="IPR039421">
    <property type="entry name" value="Type_1_exporter"/>
</dbReference>
<evidence type="ECO:0000256" key="6">
    <source>
        <dbReference type="ARBA" id="ARBA00023136"/>
    </source>
</evidence>
<keyword evidence="2 8" id="KW-0812">Transmembrane</keyword>
<dbReference type="InterPro" id="IPR003439">
    <property type="entry name" value="ABC_transporter-like_ATP-bd"/>
</dbReference>
<feature type="region of interest" description="Disordered" evidence="7">
    <location>
        <begin position="1"/>
        <end position="34"/>
    </location>
</feature>
<dbReference type="GO" id="GO:0005524">
    <property type="term" value="F:ATP binding"/>
    <property type="evidence" value="ECO:0007669"/>
    <property type="project" value="UniProtKB-KW"/>
</dbReference>
<dbReference type="InterPro" id="IPR036640">
    <property type="entry name" value="ABC1_TM_sf"/>
</dbReference>
<feature type="transmembrane region" description="Helical" evidence="8">
    <location>
        <begin position="92"/>
        <end position="116"/>
    </location>
</feature>
<feature type="transmembrane region" description="Helical" evidence="8">
    <location>
        <begin position="59"/>
        <end position="80"/>
    </location>
</feature>
<organism evidence="10 11">
    <name type="scientific">Candidatus Lokiarchaeum ossiferum</name>
    <dbReference type="NCBI Taxonomy" id="2951803"/>
    <lineage>
        <taxon>Archaea</taxon>
        <taxon>Promethearchaeati</taxon>
        <taxon>Promethearchaeota</taxon>
        <taxon>Promethearchaeia</taxon>
        <taxon>Promethearchaeales</taxon>
        <taxon>Promethearchaeaceae</taxon>
        <taxon>Candidatus Lokiarchaeum</taxon>
    </lineage>
</organism>
<evidence type="ECO:0000256" key="5">
    <source>
        <dbReference type="ARBA" id="ARBA00022989"/>
    </source>
</evidence>
<dbReference type="InterPro" id="IPR027417">
    <property type="entry name" value="P-loop_NTPase"/>
</dbReference>
<accession>A0ABY6HZ32</accession>
<evidence type="ECO:0000256" key="3">
    <source>
        <dbReference type="ARBA" id="ARBA00022741"/>
    </source>
</evidence>
<dbReference type="InterPro" id="IPR003593">
    <property type="entry name" value="AAA+_ATPase"/>
</dbReference>
<dbReference type="PROSITE" id="PS00211">
    <property type="entry name" value="ABC_TRANSPORTER_1"/>
    <property type="match status" value="1"/>
</dbReference>
<dbReference type="SUPFAM" id="SSF90123">
    <property type="entry name" value="ABC transporter transmembrane region"/>
    <property type="match status" value="1"/>
</dbReference>
<dbReference type="CDD" id="cd07346">
    <property type="entry name" value="ABC_6TM_exporters"/>
    <property type="match status" value="1"/>
</dbReference>
<dbReference type="EMBL" id="CP104013">
    <property type="protein sequence ID" value="UYP48663.1"/>
    <property type="molecule type" value="Genomic_DNA"/>
</dbReference>
<evidence type="ECO:0000256" key="1">
    <source>
        <dbReference type="ARBA" id="ARBA00004141"/>
    </source>
</evidence>
<feature type="domain" description="AAA+ ATPase" evidence="9">
    <location>
        <begin position="403"/>
        <end position="590"/>
    </location>
</feature>
<keyword evidence="5 8" id="KW-1133">Transmembrane helix</keyword>
<keyword evidence="4 10" id="KW-0067">ATP-binding</keyword>
<evidence type="ECO:0000256" key="7">
    <source>
        <dbReference type="SAM" id="MobiDB-lite"/>
    </source>
</evidence>
<keyword evidence="3" id="KW-0547">Nucleotide-binding</keyword>
<dbReference type="PANTHER" id="PTHR43394:SF1">
    <property type="entry name" value="ATP-BINDING CASSETTE SUB-FAMILY B MEMBER 10, MITOCHONDRIAL"/>
    <property type="match status" value="1"/>
</dbReference>
<dbReference type="Gene3D" id="3.40.50.300">
    <property type="entry name" value="P-loop containing nucleotide triphosphate hydrolases"/>
    <property type="match status" value="1"/>
</dbReference>
<feature type="transmembrane region" description="Helical" evidence="8">
    <location>
        <begin position="203"/>
        <end position="223"/>
    </location>
</feature>
<protein>
    <submittedName>
        <fullName evidence="10">Vitamin B12 import ATP-binding protein BtuD</fullName>
    </submittedName>
</protein>
<evidence type="ECO:0000313" key="11">
    <source>
        <dbReference type="Proteomes" id="UP001208689"/>
    </source>
</evidence>
<sequence>MSETNYEPKSTNKSKVKAKKIANTNAKIKEKAKTKTAKRSDRELLSFLWSYIRPYKKEYIQVSALLLLNVAFATLAPIFFRNALDILDNLEIVRSISIILPSLIIYLILMIAKWFAEVFRNVFRVQLNSKVTKDLREDIFQSILDNKMGFFDHNESGVLTSRITNDIAELSETSQRFVELLTMFVRLIVIVGIFLSYSPVLTFVSIVFLPFFFLFSVLIRKYMRHAEKTWRKNFANVNQRFSETMRSIAISKAFAREEENIRNFTQLNEQTYKSSIKRGLAIFLMGPIGDFFRHVLLIIILLVGTMQNEAGNLSVATFYFFIFLLDYYYYPVMGLARNYSRFQALFANLEKILEITSNIEVKEINNASVPISELRGDIKFEHVNFAYTEEKQILQDISFHVKSGQRVALVGNTGSGKTTIASLLMRFYDIQEGQILIDDHPIQDYDISSLRNAIGLVSQRVLLFKGTIRENLLLAYPEATDDHLWSALDAVQAREFIELLPDGLDSKVSDGGNNLSAGQRQMITFARVLLGNPQMIILDEATSAVDLYTESKIQDSTDLLLKGRTSIVIAHRLTTILKSDLIIVLEDGMLRQFGTHNELMAVDGPYQEMYQLYFKTQSAKYLENIKTAAS</sequence>
<dbReference type="Pfam" id="PF00005">
    <property type="entry name" value="ABC_tran"/>
    <property type="match status" value="1"/>
</dbReference>
<dbReference type="Pfam" id="PF00664">
    <property type="entry name" value="ABC_membrane"/>
    <property type="match status" value="1"/>
</dbReference>
<keyword evidence="6 8" id="KW-0472">Membrane</keyword>
<keyword evidence="11" id="KW-1185">Reference proteome</keyword>
<reference evidence="10" key="1">
    <citation type="submission" date="2022-09" db="EMBL/GenBank/DDBJ databases">
        <title>Actin cytoskeleton and complex cell architecture in an #Asgard archaeon.</title>
        <authorList>
            <person name="Ponce Toledo R.I."/>
            <person name="Schleper C."/>
            <person name="Rodrigues Oliveira T."/>
            <person name="Wollweber F."/>
            <person name="Xu J."/>
            <person name="Rittmann S."/>
            <person name="Klingl A."/>
            <person name="Pilhofer M."/>
        </authorList>
    </citation>
    <scope>NUCLEOTIDE SEQUENCE</scope>
    <source>
        <strain evidence="10">B-35</strain>
    </source>
</reference>
<proteinExistence type="predicted"/>
<feature type="transmembrane region" description="Helical" evidence="8">
    <location>
        <begin position="280"/>
        <end position="304"/>
    </location>
</feature>
<comment type="subcellular location">
    <subcellularLocation>
        <location evidence="1">Membrane</location>
        <topology evidence="1">Multi-pass membrane protein</topology>
    </subcellularLocation>
</comment>
<dbReference type="Gene3D" id="1.20.1560.10">
    <property type="entry name" value="ABC transporter type 1, transmembrane domain"/>
    <property type="match status" value="1"/>
</dbReference>
<evidence type="ECO:0000313" key="10">
    <source>
        <dbReference type="EMBL" id="UYP48663.1"/>
    </source>
</evidence>
<evidence type="ECO:0000259" key="9">
    <source>
        <dbReference type="SMART" id="SM00382"/>
    </source>
</evidence>
<evidence type="ECO:0000256" key="4">
    <source>
        <dbReference type="ARBA" id="ARBA00022840"/>
    </source>
</evidence>
<dbReference type="Proteomes" id="UP001208689">
    <property type="component" value="Chromosome"/>
</dbReference>
<dbReference type="InterPro" id="IPR017871">
    <property type="entry name" value="ABC_transporter-like_CS"/>
</dbReference>